<accession>K0SM53</accession>
<reference evidence="2 3" key="1">
    <citation type="journal article" date="2012" name="Genome Biol.">
        <title>Genome and low-iron response of an oceanic diatom adapted to chronic iron limitation.</title>
        <authorList>
            <person name="Lommer M."/>
            <person name="Specht M."/>
            <person name="Roy A.S."/>
            <person name="Kraemer L."/>
            <person name="Andreson R."/>
            <person name="Gutowska M.A."/>
            <person name="Wolf J."/>
            <person name="Bergner S.V."/>
            <person name="Schilhabel M.B."/>
            <person name="Klostermeier U.C."/>
            <person name="Beiko R.G."/>
            <person name="Rosenstiel P."/>
            <person name="Hippler M."/>
            <person name="Laroche J."/>
        </authorList>
    </citation>
    <scope>NUCLEOTIDE SEQUENCE [LARGE SCALE GENOMIC DNA]</scope>
    <source>
        <strain evidence="2 3">CCMP1005</strain>
    </source>
</reference>
<evidence type="ECO:0000313" key="3">
    <source>
        <dbReference type="Proteomes" id="UP000266841"/>
    </source>
</evidence>
<evidence type="ECO:0000256" key="1">
    <source>
        <dbReference type="SAM" id="MobiDB-lite"/>
    </source>
</evidence>
<feature type="region of interest" description="Disordered" evidence="1">
    <location>
        <begin position="1"/>
        <end position="147"/>
    </location>
</feature>
<feature type="compositionally biased region" description="Basic and acidic residues" evidence="1">
    <location>
        <begin position="22"/>
        <end position="33"/>
    </location>
</feature>
<sequence length="375" mass="39941">MDLLKGYGSDSDSSSAASSPDVEERGVRDEHKPSGTNSRGRKVLSLGAVLPSAIFDRLTRPAEDDSSMSSHEDGPDRKGKKRKYDSGVVDSNPSSKAKAIPENSRASGADRTEMNSLLSELRSTPLHVGKKDGKTKEQAAKSDSQLGMAFMQTTTRKSNKKAAGVIDIHAASRATKPTMASRAVPQPPKVLPKFSRAATAPVMQMAQQRVSAEMPQYPVMEAEDDQRQTTATDQPEQMYTQQSSAPKSRRQLREEERMLRSGISAASATEIHQPSPSEFAPNAHAAVIASKTARMRSGAGRGAGAGSLGMYDPSSGSDKGGIAGKHRSKNQINSLVANAISLEAHRATEAELAKFGMGSGVAKSSRADAKKKYGW</sequence>
<comment type="caution">
    <text evidence="2">The sequence shown here is derived from an EMBL/GenBank/DDBJ whole genome shotgun (WGS) entry which is preliminary data.</text>
</comment>
<dbReference type="Proteomes" id="UP000266841">
    <property type="component" value="Unassembled WGS sequence"/>
</dbReference>
<protein>
    <submittedName>
        <fullName evidence="2">Uncharacterized protein</fullName>
    </submittedName>
</protein>
<keyword evidence="3" id="KW-1185">Reference proteome</keyword>
<feature type="compositionally biased region" description="Polar residues" evidence="1">
    <location>
        <begin position="228"/>
        <end position="246"/>
    </location>
</feature>
<name>K0SM53_THAOC</name>
<dbReference type="AlphaFoldDB" id="K0SM53"/>
<dbReference type="eggNOG" id="ENOG502T17Z">
    <property type="taxonomic scope" value="Eukaryota"/>
</dbReference>
<feature type="region of interest" description="Disordered" evidence="1">
    <location>
        <begin position="297"/>
        <end position="326"/>
    </location>
</feature>
<feature type="region of interest" description="Disordered" evidence="1">
    <location>
        <begin position="221"/>
        <end position="254"/>
    </location>
</feature>
<dbReference type="EMBL" id="AGNL01014975">
    <property type="protein sequence ID" value="EJK66430.1"/>
    <property type="molecule type" value="Genomic_DNA"/>
</dbReference>
<evidence type="ECO:0000313" key="2">
    <source>
        <dbReference type="EMBL" id="EJK66430.1"/>
    </source>
</evidence>
<feature type="compositionally biased region" description="Low complexity" evidence="1">
    <location>
        <begin position="9"/>
        <end position="19"/>
    </location>
</feature>
<feature type="compositionally biased region" description="Basic and acidic residues" evidence="1">
    <location>
        <begin position="129"/>
        <end position="140"/>
    </location>
</feature>
<proteinExistence type="predicted"/>
<dbReference type="OrthoDB" id="55621at2759"/>
<dbReference type="OMA" id="DRTEMNS"/>
<organism evidence="2 3">
    <name type="scientific">Thalassiosira oceanica</name>
    <name type="common">Marine diatom</name>
    <dbReference type="NCBI Taxonomy" id="159749"/>
    <lineage>
        <taxon>Eukaryota</taxon>
        <taxon>Sar</taxon>
        <taxon>Stramenopiles</taxon>
        <taxon>Ochrophyta</taxon>
        <taxon>Bacillariophyta</taxon>
        <taxon>Coscinodiscophyceae</taxon>
        <taxon>Thalassiosirophycidae</taxon>
        <taxon>Thalassiosirales</taxon>
        <taxon>Thalassiosiraceae</taxon>
        <taxon>Thalassiosira</taxon>
    </lineage>
</organism>
<gene>
    <name evidence="2" type="ORF">THAOC_12658</name>
</gene>